<evidence type="ECO:0000256" key="1">
    <source>
        <dbReference type="SAM" id="SignalP"/>
    </source>
</evidence>
<dbReference type="Proteomes" id="UP000471216">
    <property type="component" value="Unassembled WGS sequence"/>
</dbReference>
<evidence type="ECO:0000313" key="6">
    <source>
        <dbReference type="Proteomes" id="UP000450599"/>
    </source>
</evidence>
<dbReference type="GeneID" id="93522037"/>
<keyword evidence="1" id="KW-0732">Signal</keyword>
<dbReference type="EMBL" id="WKMX01000005">
    <property type="protein sequence ID" value="MRZ05776.1"/>
    <property type="molecule type" value="Genomic_DNA"/>
</dbReference>
<feature type="signal peptide" evidence="1">
    <location>
        <begin position="1"/>
        <end position="18"/>
    </location>
</feature>
<gene>
    <name evidence="2" type="ORF">ERS852560_03054</name>
    <name evidence="4" type="ORF">GKD54_05980</name>
    <name evidence="3" type="ORF">GKD58_03780</name>
</gene>
<dbReference type="Proteomes" id="UP000095332">
    <property type="component" value="Unassembled WGS sequence"/>
</dbReference>
<sequence>MKKLLLLLVLTFSITCFAQEEKWSYPILPGTEAWIAFDTYQEKVNACQIPEDVLKTTSTSDLLDLCLAYPLLLDIYAFNEMSDGFNAYYSNFNGIREFMTRTDAVEALRERYQEELGQQESLLNNAVVTLIEKGDYVFRVSAIEMFLGCPQLQSNLSSSTQKEIVKNLLTGYEKKHESLSVFTGLGFHANVYARANIVNKLDPTLLLKAKNKNITRLLKGVNDDAGSVEELDQISYSLIKE</sequence>
<evidence type="ECO:0000313" key="3">
    <source>
        <dbReference type="EMBL" id="MRY83400.1"/>
    </source>
</evidence>
<dbReference type="Proteomes" id="UP000450599">
    <property type="component" value="Unassembled WGS sequence"/>
</dbReference>
<proteinExistence type="predicted"/>
<evidence type="ECO:0000313" key="2">
    <source>
        <dbReference type="EMBL" id="CUQ45588.1"/>
    </source>
</evidence>
<accession>A0A174WM04</accession>
<reference evidence="6 7" key="2">
    <citation type="journal article" date="2019" name="Nat. Med.">
        <title>A library of human gut bacterial isolates paired with longitudinal multiomics data enables mechanistic microbiome research.</title>
        <authorList>
            <person name="Poyet M."/>
            <person name="Groussin M."/>
            <person name="Gibbons S.M."/>
            <person name="Avila-Pacheco J."/>
            <person name="Jiang X."/>
            <person name="Kearney S.M."/>
            <person name="Perrotta A.R."/>
            <person name="Berdy B."/>
            <person name="Zhao S."/>
            <person name="Lieberman T.D."/>
            <person name="Swanson P.K."/>
            <person name="Smith M."/>
            <person name="Roesemann S."/>
            <person name="Alexander J.E."/>
            <person name="Rich S.A."/>
            <person name="Livny J."/>
            <person name="Vlamakis H."/>
            <person name="Clish C."/>
            <person name="Bullock K."/>
            <person name="Deik A."/>
            <person name="Scott J."/>
            <person name="Pierce K.A."/>
            <person name="Xavier R.J."/>
            <person name="Alm E.J."/>
        </authorList>
    </citation>
    <scope>NUCLEOTIDE SEQUENCE [LARGE SCALE GENOMIC DNA]</scope>
    <source>
        <strain evidence="4 7">BIOML-A10</strain>
        <strain evidence="3 6">BIOML-A11</strain>
    </source>
</reference>
<evidence type="ECO:0000313" key="5">
    <source>
        <dbReference type="Proteomes" id="UP000095332"/>
    </source>
</evidence>
<protein>
    <submittedName>
        <fullName evidence="2">Uncharacterized protein</fullName>
    </submittedName>
</protein>
<organism evidence="2 5">
    <name type="scientific">Parabacteroides distasonis</name>
    <dbReference type="NCBI Taxonomy" id="823"/>
    <lineage>
        <taxon>Bacteria</taxon>
        <taxon>Pseudomonadati</taxon>
        <taxon>Bacteroidota</taxon>
        <taxon>Bacteroidia</taxon>
        <taxon>Bacteroidales</taxon>
        <taxon>Tannerellaceae</taxon>
        <taxon>Parabacteroides</taxon>
    </lineage>
</organism>
<evidence type="ECO:0000313" key="4">
    <source>
        <dbReference type="EMBL" id="MRZ05776.1"/>
    </source>
</evidence>
<feature type="chain" id="PRO_5036302402" evidence="1">
    <location>
        <begin position="19"/>
        <end position="241"/>
    </location>
</feature>
<evidence type="ECO:0000313" key="7">
    <source>
        <dbReference type="Proteomes" id="UP000471216"/>
    </source>
</evidence>
<name>A0A174WM04_PARDI</name>
<dbReference type="EMBL" id="CZBM01000013">
    <property type="protein sequence ID" value="CUQ45588.1"/>
    <property type="molecule type" value="Genomic_DNA"/>
</dbReference>
<dbReference type="EMBL" id="WKMW01000003">
    <property type="protein sequence ID" value="MRY83400.1"/>
    <property type="molecule type" value="Genomic_DNA"/>
</dbReference>
<reference evidence="2 5" key="1">
    <citation type="submission" date="2015-09" db="EMBL/GenBank/DDBJ databases">
        <authorList>
            <consortium name="Pathogen Informatics"/>
        </authorList>
    </citation>
    <scope>NUCLEOTIDE SEQUENCE [LARGE SCALE GENOMIC DNA]</scope>
    <source>
        <strain evidence="2 5">2789STDY5834948</strain>
    </source>
</reference>
<dbReference type="RefSeq" id="WP_057329056.1">
    <property type="nucleotide sequence ID" value="NZ_CP042285.1"/>
</dbReference>
<dbReference type="AlphaFoldDB" id="A0A174WM04"/>